<gene>
    <name evidence="2" type="ORF">KLO01_18180</name>
</gene>
<dbReference type="Proteomes" id="UP000321793">
    <property type="component" value="Unassembled WGS sequence"/>
</dbReference>
<evidence type="ECO:0000313" key="2">
    <source>
        <dbReference type="EMBL" id="GEQ13771.1"/>
    </source>
</evidence>
<feature type="transmembrane region" description="Helical" evidence="1">
    <location>
        <begin position="9"/>
        <end position="29"/>
    </location>
</feature>
<reference evidence="2 3" key="1">
    <citation type="submission" date="2019-07" db="EMBL/GenBank/DDBJ databases">
        <title>Whole genome shotgun sequence of Knoellia locipacati NBRC 109775.</title>
        <authorList>
            <person name="Hosoyama A."/>
            <person name="Uohara A."/>
            <person name="Ohji S."/>
            <person name="Ichikawa N."/>
        </authorList>
    </citation>
    <scope>NUCLEOTIDE SEQUENCE [LARGE SCALE GENOMIC DNA]</scope>
    <source>
        <strain evidence="2 3">NBRC 109775</strain>
    </source>
</reference>
<dbReference type="AlphaFoldDB" id="A0A512T0Q3"/>
<accession>A0A512T0Q3</accession>
<proteinExistence type="predicted"/>
<protein>
    <submittedName>
        <fullName evidence="2">Uncharacterized protein</fullName>
    </submittedName>
</protein>
<sequence>MATRVDKSAWLILLIPTAIAAAGLVWALTTGDLRVIASLLLIIGAMVLGYVRARVARRSPTTRPR</sequence>
<name>A0A512T0Q3_9MICO</name>
<organism evidence="2 3">
    <name type="scientific">Knoellia locipacati</name>
    <dbReference type="NCBI Taxonomy" id="882824"/>
    <lineage>
        <taxon>Bacteria</taxon>
        <taxon>Bacillati</taxon>
        <taxon>Actinomycetota</taxon>
        <taxon>Actinomycetes</taxon>
        <taxon>Micrococcales</taxon>
        <taxon>Intrasporangiaceae</taxon>
        <taxon>Knoellia</taxon>
    </lineage>
</organism>
<feature type="transmembrane region" description="Helical" evidence="1">
    <location>
        <begin position="35"/>
        <end position="53"/>
    </location>
</feature>
<comment type="caution">
    <text evidence="2">The sequence shown here is derived from an EMBL/GenBank/DDBJ whole genome shotgun (WGS) entry which is preliminary data.</text>
</comment>
<evidence type="ECO:0000313" key="3">
    <source>
        <dbReference type="Proteomes" id="UP000321793"/>
    </source>
</evidence>
<keyword evidence="1" id="KW-0812">Transmembrane</keyword>
<evidence type="ECO:0000256" key="1">
    <source>
        <dbReference type="SAM" id="Phobius"/>
    </source>
</evidence>
<keyword evidence="1" id="KW-1133">Transmembrane helix</keyword>
<keyword evidence="1" id="KW-0472">Membrane</keyword>
<dbReference type="EMBL" id="BKBA01000008">
    <property type="protein sequence ID" value="GEQ13771.1"/>
    <property type="molecule type" value="Genomic_DNA"/>
</dbReference>
<keyword evidence="3" id="KW-1185">Reference proteome</keyword>